<evidence type="ECO:0000313" key="1">
    <source>
        <dbReference type="EMBL" id="CAH6720079.1"/>
    </source>
</evidence>
<dbReference type="EMBL" id="CALSDN010000003">
    <property type="protein sequence ID" value="CAH6720079.1"/>
    <property type="molecule type" value="Genomic_DNA"/>
</dbReference>
<name>A0ACA9Y5N6_9ASCO</name>
<sequence>MKVFLLKNENNKDTYKSTLSPTYDPTFIPLITHTLHVEKLSNYLSSFSHDIILITSQRSVECLEKALQLISQDIRTKVMNTPTYTVGPATSRYLVSLGFSDVRGGKTGNGNELSKLMIDEIGDEKIIYFTGEIRKDIIPNALTKAGKNWEETATYETITNDEDSEIFKQNLELLSNGSATDWVVFFSSQGVEPLLSKVQHFKKAVIGPTTNSWLQERDIKVDIVCNKPSDESLFNQLKEFDQC</sequence>
<keyword evidence="2" id="KW-1185">Reference proteome</keyword>
<gene>
    <name evidence="1" type="ORF">CLIB1444_03S03928</name>
</gene>
<protein>
    <submittedName>
        <fullName evidence="1">Uroporphyrinogen-III synthase</fullName>
    </submittedName>
</protein>
<evidence type="ECO:0000313" key="2">
    <source>
        <dbReference type="Proteomes" id="UP001152531"/>
    </source>
</evidence>
<dbReference type="Proteomes" id="UP001152531">
    <property type="component" value="Unassembled WGS sequence"/>
</dbReference>
<organism evidence="1 2">
    <name type="scientific">[Candida] jaroonii</name>
    <dbReference type="NCBI Taxonomy" id="467808"/>
    <lineage>
        <taxon>Eukaryota</taxon>
        <taxon>Fungi</taxon>
        <taxon>Dikarya</taxon>
        <taxon>Ascomycota</taxon>
        <taxon>Saccharomycotina</taxon>
        <taxon>Pichiomycetes</taxon>
        <taxon>Debaryomycetaceae</taxon>
        <taxon>Yamadazyma</taxon>
    </lineage>
</organism>
<proteinExistence type="predicted"/>
<comment type="caution">
    <text evidence="1">The sequence shown here is derived from an EMBL/GenBank/DDBJ whole genome shotgun (WGS) entry which is preliminary data.</text>
</comment>
<reference evidence="1" key="1">
    <citation type="submission" date="2022-06" db="EMBL/GenBank/DDBJ databases">
        <authorList>
            <person name="Legras J.-L."/>
            <person name="Devillers H."/>
            <person name="Grondin C."/>
        </authorList>
    </citation>
    <scope>NUCLEOTIDE SEQUENCE</scope>
    <source>
        <strain evidence="1">CLIB 1444</strain>
    </source>
</reference>
<accession>A0ACA9Y5N6</accession>